<dbReference type="Pfam" id="PF00753">
    <property type="entry name" value="Lactamase_B"/>
    <property type="match status" value="1"/>
</dbReference>
<protein>
    <submittedName>
        <fullName evidence="8">Putative hydrolase (Metallo-beta-lactamase superfamily)</fullName>
    </submittedName>
</protein>
<sequence length="749" mass="84278">MIKTAMAFLLGCLLCLSLKEMSAPNGFLLLAVIIVLWLRHTVGLAFIVGLLWAGFQAQSQLADRLPEMLAGKDIVISGEITTIPTVRDRLVRFELAPDSSAYPRRIRLTWYRASSPYPNAGEHWQFTVRLKPPRGMSNLGSFDYEKWLFTQRIGATGYVRNSTSNQLLQHASVWNVNRLRQQLQVRLNKLLPDAEQLPLLQGLAIGIRDDLDDSHWQTLRQTGTSHLLAISGLHIGLAAAIGFFLLRFLWSLMPSLLLRVPAHYVGALGGVILAAFYACLAGFTVPTQRAFVMVATIMLALVWKRPLYPLHVLAVSLLLVLFIDPFAVISAGFWLSFSAVALIVFTCSNRYPKQRWNWAGIHLWIAVGLIPLLVLFFGQISVISPIANLIAVPLVSFLVVPIILFGMVMLIVSEPLARWLLNNADYLLDLMWKWLRLLANSPISDWHSPFLPIVMIGFVAIAVILILLPRGWPAKWLALILLLPIWFYQPDKPESGEFYLSVLDVGQGLATVIETKDHVLVFDTGPKYSAYFDTGKAVVAPFLKHRAINNVDKLIVSHSDNDHIGGVDSLADLITINETYSSDLEALPNATSCLAGQVWFWNQVKFEILHPFETKLTSNNNNRSCVLKVTANNRSALLPGDIEKESEYRLLNRYGKALKADILVVPHHGSRTSSTMRFIQTVDPEYGLIAVGYRNRYRFPVESVLKRYQKQGTRLLRTDHHGAILFRDKTQPIRWRQQNAKLWTSKATE</sequence>
<feature type="transmembrane region" description="Helical" evidence="6">
    <location>
        <begin position="329"/>
        <end position="347"/>
    </location>
</feature>
<dbReference type="EMBL" id="JRQD01000002">
    <property type="protein sequence ID" value="KGM07309.1"/>
    <property type="molecule type" value="Genomic_DNA"/>
</dbReference>
<dbReference type="InterPro" id="IPR036866">
    <property type="entry name" value="RibonucZ/Hydroxyglut_hydro"/>
</dbReference>
<dbReference type="Proteomes" id="UP000029999">
    <property type="component" value="Unassembled WGS sequence"/>
</dbReference>
<proteinExistence type="predicted"/>
<dbReference type="SUPFAM" id="SSF56281">
    <property type="entry name" value="Metallo-hydrolase/oxidoreductase"/>
    <property type="match status" value="1"/>
</dbReference>
<feature type="transmembrane region" description="Helical" evidence="6">
    <location>
        <begin position="227"/>
        <end position="250"/>
    </location>
</feature>
<dbReference type="InterPro" id="IPR001279">
    <property type="entry name" value="Metallo-B-lactamas"/>
</dbReference>
<dbReference type="InterPro" id="IPR025405">
    <property type="entry name" value="DUF4131"/>
</dbReference>
<keyword evidence="4 6" id="KW-1133">Transmembrane helix</keyword>
<comment type="subcellular location">
    <subcellularLocation>
        <location evidence="1">Cell membrane</location>
        <topology evidence="1">Multi-pass membrane protein</topology>
    </subcellularLocation>
</comment>
<dbReference type="NCBIfam" id="TIGR00361">
    <property type="entry name" value="ComEC_Rec2"/>
    <property type="match status" value="1"/>
</dbReference>
<evidence type="ECO:0000256" key="2">
    <source>
        <dbReference type="ARBA" id="ARBA00022475"/>
    </source>
</evidence>
<dbReference type="STRING" id="392484.LP43_0919"/>
<evidence type="ECO:0000256" key="3">
    <source>
        <dbReference type="ARBA" id="ARBA00022692"/>
    </source>
</evidence>
<feature type="transmembrane region" description="Helical" evidence="6">
    <location>
        <begin position="306"/>
        <end position="323"/>
    </location>
</feature>
<keyword evidence="5 6" id="KW-0472">Membrane</keyword>
<name>A0A0A0BJP4_9GAMM</name>
<dbReference type="InterPro" id="IPR004797">
    <property type="entry name" value="Competence_ComEC/Rec2"/>
</dbReference>
<dbReference type="CDD" id="cd07731">
    <property type="entry name" value="ComA-like_MBL-fold"/>
    <property type="match status" value="1"/>
</dbReference>
<keyword evidence="8" id="KW-0378">Hydrolase</keyword>
<dbReference type="Pfam" id="PF13567">
    <property type="entry name" value="DUF4131"/>
    <property type="match status" value="1"/>
</dbReference>
<keyword evidence="2" id="KW-1003">Cell membrane</keyword>
<dbReference type="SMART" id="SM00849">
    <property type="entry name" value="Lactamase_B"/>
    <property type="match status" value="1"/>
</dbReference>
<dbReference type="InterPro" id="IPR035681">
    <property type="entry name" value="ComA-like_MBL"/>
</dbReference>
<feature type="transmembrane region" description="Helical" evidence="6">
    <location>
        <begin position="262"/>
        <end position="285"/>
    </location>
</feature>
<dbReference type="Gene3D" id="3.60.15.10">
    <property type="entry name" value="Ribonuclease Z/Hydroxyacylglutathione hydrolase-like"/>
    <property type="match status" value="1"/>
</dbReference>
<feature type="transmembrane region" description="Helical" evidence="6">
    <location>
        <begin position="359"/>
        <end position="380"/>
    </location>
</feature>
<dbReference type="Pfam" id="PF03772">
    <property type="entry name" value="Competence"/>
    <property type="match status" value="1"/>
</dbReference>
<evidence type="ECO:0000313" key="9">
    <source>
        <dbReference type="Proteomes" id="UP000029999"/>
    </source>
</evidence>
<dbReference type="AlphaFoldDB" id="A0A0A0BJP4"/>
<dbReference type="GO" id="GO:0030420">
    <property type="term" value="P:establishment of competence for transformation"/>
    <property type="evidence" value="ECO:0007669"/>
    <property type="project" value="InterPro"/>
</dbReference>
<evidence type="ECO:0000313" key="8">
    <source>
        <dbReference type="EMBL" id="KGM07309.1"/>
    </source>
</evidence>
<reference evidence="8 9" key="1">
    <citation type="submission" date="2014-09" db="EMBL/GenBank/DDBJ databases">
        <authorList>
            <person name="Grob C."/>
            <person name="Taubert M."/>
            <person name="Howat A.M."/>
            <person name="Burns O.J."/>
            <person name="Dixon J.L."/>
            <person name="Chen Y."/>
            <person name="Murrell J.C."/>
        </authorList>
    </citation>
    <scope>NUCLEOTIDE SEQUENCE [LARGE SCALE GENOMIC DNA]</scope>
    <source>
        <strain evidence="8">L4</strain>
    </source>
</reference>
<evidence type="ECO:0000256" key="6">
    <source>
        <dbReference type="SAM" id="Phobius"/>
    </source>
</evidence>
<evidence type="ECO:0000256" key="5">
    <source>
        <dbReference type="ARBA" id="ARBA00023136"/>
    </source>
</evidence>
<feature type="transmembrane region" description="Helical" evidence="6">
    <location>
        <begin position="386"/>
        <end position="412"/>
    </location>
</feature>
<feature type="domain" description="Metallo-beta-lactamase" evidence="7">
    <location>
        <begin position="507"/>
        <end position="693"/>
    </location>
</feature>
<evidence type="ECO:0000259" key="7">
    <source>
        <dbReference type="SMART" id="SM00849"/>
    </source>
</evidence>
<gene>
    <name evidence="8" type="ORF">LP43_0919</name>
</gene>
<dbReference type="RefSeq" id="WP_036312509.1">
    <property type="nucleotide sequence ID" value="NZ_JRQD01000002.1"/>
</dbReference>
<accession>A0A0A0BJP4</accession>
<evidence type="ECO:0000256" key="1">
    <source>
        <dbReference type="ARBA" id="ARBA00004651"/>
    </source>
</evidence>
<dbReference type="NCBIfam" id="TIGR00360">
    <property type="entry name" value="ComEC_N-term"/>
    <property type="match status" value="1"/>
</dbReference>
<evidence type="ECO:0000256" key="4">
    <source>
        <dbReference type="ARBA" id="ARBA00022989"/>
    </source>
</evidence>
<feature type="transmembrane region" description="Helical" evidence="6">
    <location>
        <begin position="32"/>
        <end position="55"/>
    </location>
</feature>
<feature type="transmembrane region" description="Helical" evidence="6">
    <location>
        <begin position="450"/>
        <end position="468"/>
    </location>
</feature>
<keyword evidence="3 6" id="KW-0812">Transmembrane</keyword>
<dbReference type="PANTHER" id="PTHR30619">
    <property type="entry name" value="DNA INTERNALIZATION/COMPETENCE PROTEIN COMEC/REC2"/>
    <property type="match status" value="1"/>
</dbReference>
<dbReference type="InterPro" id="IPR052159">
    <property type="entry name" value="Competence_DNA_uptake"/>
</dbReference>
<organism evidence="8 9">
    <name type="scientific">Methylophaga thiooxydans</name>
    <dbReference type="NCBI Taxonomy" id="392484"/>
    <lineage>
        <taxon>Bacteria</taxon>
        <taxon>Pseudomonadati</taxon>
        <taxon>Pseudomonadota</taxon>
        <taxon>Gammaproteobacteria</taxon>
        <taxon>Thiotrichales</taxon>
        <taxon>Piscirickettsiaceae</taxon>
        <taxon>Methylophaga</taxon>
    </lineage>
</organism>
<comment type="caution">
    <text evidence="8">The sequence shown here is derived from an EMBL/GenBank/DDBJ whole genome shotgun (WGS) entry which is preliminary data.</text>
</comment>
<dbReference type="InterPro" id="IPR004477">
    <property type="entry name" value="ComEC_N"/>
</dbReference>
<dbReference type="GO" id="GO:0016787">
    <property type="term" value="F:hydrolase activity"/>
    <property type="evidence" value="ECO:0007669"/>
    <property type="project" value="UniProtKB-KW"/>
</dbReference>
<dbReference type="PANTHER" id="PTHR30619:SF1">
    <property type="entry name" value="RECOMBINATION PROTEIN 2"/>
    <property type="match status" value="1"/>
</dbReference>
<dbReference type="GO" id="GO:0005886">
    <property type="term" value="C:plasma membrane"/>
    <property type="evidence" value="ECO:0007669"/>
    <property type="project" value="UniProtKB-SubCell"/>
</dbReference>